<evidence type="ECO:0000256" key="1">
    <source>
        <dbReference type="SAM" id="Phobius"/>
    </source>
</evidence>
<comment type="caution">
    <text evidence="2">The sequence shown here is derived from an EMBL/GenBank/DDBJ whole genome shotgun (WGS) entry which is preliminary data.</text>
</comment>
<dbReference type="Pfam" id="PF14014">
    <property type="entry name" value="DUF4230"/>
    <property type="match status" value="1"/>
</dbReference>
<dbReference type="OrthoDB" id="978219at2"/>
<dbReference type="InterPro" id="IPR025324">
    <property type="entry name" value="DUF4230"/>
</dbReference>
<accession>B9XP44</accession>
<organism evidence="2 3">
    <name type="scientific">Pedosphaera parvula (strain Ellin514)</name>
    <dbReference type="NCBI Taxonomy" id="320771"/>
    <lineage>
        <taxon>Bacteria</taxon>
        <taxon>Pseudomonadati</taxon>
        <taxon>Verrucomicrobiota</taxon>
        <taxon>Pedosphaerae</taxon>
        <taxon>Pedosphaerales</taxon>
        <taxon>Pedosphaeraceae</taxon>
        <taxon>Pedosphaera</taxon>
    </lineage>
</organism>
<sequence length="231" mass="25962">MNSETEKSGQPPRASGRYTIPLTILAFGITMVAIILALVFAYHQLWSAPKNAAVETAQTIVNGIRNAFNFTPKVSIDKTIFVEESIPILELATVSRNSVIYYSYTNQWAGSTKILVLKGNFRVKGGFDLKQNCSVNIRSNPLRIDAKFPPPKLLSVELINYEIEQSENGYWNKIQPADQQEAIRGMMNTARLELGKTVRDDAKKNLEDKLKEIARTKNADITFSYSLEKKD</sequence>
<name>B9XP44_PEDPL</name>
<dbReference type="AlphaFoldDB" id="B9XP44"/>
<keyword evidence="1" id="KW-0472">Membrane</keyword>
<evidence type="ECO:0008006" key="4">
    <source>
        <dbReference type="Google" id="ProtNLM"/>
    </source>
</evidence>
<gene>
    <name evidence="2" type="ORF">Cflav_PD6143</name>
</gene>
<dbReference type="EMBL" id="ABOX02000044">
    <property type="protein sequence ID" value="EEF58400.1"/>
    <property type="molecule type" value="Genomic_DNA"/>
</dbReference>
<dbReference type="Proteomes" id="UP000003688">
    <property type="component" value="Unassembled WGS sequence"/>
</dbReference>
<protein>
    <recommendedName>
        <fullName evidence="4">DUF4230 domain-containing protein</fullName>
    </recommendedName>
</protein>
<keyword evidence="1" id="KW-1133">Transmembrane helix</keyword>
<proteinExistence type="predicted"/>
<keyword evidence="1" id="KW-0812">Transmembrane</keyword>
<evidence type="ECO:0000313" key="3">
    <source>
        <dbReference type="Proteomes" id="UP000003688"/>
    </source>
</evidence>
<evidence type="ECO:0000313" key="2">
    <source>
        <dbReference type="EMBL" id="EEF58400.1"/>
    </source>
</evidence>
<dbReference type="RefSeq" id="WP_007417580.1">
    <property type="nucleotide sequence ID" value="NZ_ABOX02000044.1"/>
</dbReference>
<keyword evidence="3" id="KW-1185">Reference proteome</keyword>
<reference evidence="2 3" key="1">
    <citation type="journal article" date="2011" name="J. Bacteriol.">
        <title>Genome sequence of 'Pedosphaera parvula' Ellin514, an aerobic Verrucomicrobial isolate from pasture soil.</title>
        <authorList>
            <person name="Kant R."/>
            <person name="van Passel M.W."/>
            <person name="Sangwan P."/>
            <person name="Palva A."/>
            <person name="Lucas S."/>
            <person name="Copeland A."/>
            <person name="Lapidus A."/>
            <person name="Glavina Del Rio T."/>
            <person name="Dalin E."/>
            <person name="Tice H."/>
            <person name="Bruce D."/>
            <person name="Goodwin L."/>
            <person name="Pitluck S."/>
            <person name="Chertkov O."/>
            <person name="Larimer F.W."/>
            <person name="Land M.L."/>
            <person name="Hauser L."/>
            <person name="Brettin T.S."/>
            <person name="Detter J.C."/>
            <person name="Han S."/>
            <person name="de Vos W.M."/>
            <person name="Janssen P.H."/>
            <person name="Smidt H."/>
        </authorList>
    </citation>
    <scope>NUCLEOTIDE SEQUENCE [LARGE SCALE GENOMIC DNA]</scope>
    <source>
        <strain evidence="2 3">Ellin514</strain>
    </source>
</reference>
<feature type="transmembrane region" description="Helical" evidence="1">
    <location>
        <begin position="20"/>
        <end position="42"/>
    </location>
</feature>